<keyword evidence="1" id="KW-0732">Signal</keyword>
<gene>
    <name evidence="2" type="ORF">C3B51_22745</name>
</gene>
<evidence type="ECO:0000313" key="3">
    <source>
        <dbReference type="Proteomes" id="UP000292345"/>
    </source>
</evidence>
<feature type="chain" id="PRO_5020666813" description="TonB C-terminal domain-containing protein" evidence="1">
    <location>
        <begin position="22"/>
        <end position="122"/>
    </location>
</feature>
<dbReference type="Proteomes" id="UP000292345">
    <property type="component" value="Unassembled WGS sequence"/>
</dbReference>
<accession>A0A4Q7DYJ7</accession>
<evidence type="ECO:0000256" key="1">
    <source>
        <dbReference type="SAM" id="SignalP"/>
    </source>
</evidence>
<comment type="caution">
    <text evidence="2">The sequence shown here is derived from an EMBL/GenBank/DDBJ whole genome shotgun (WGS) entry which is preliminary data.</text>
</comment>
<organism evidence="2 3">
    <name type="scientific">Pseudoalteromonas rubra</name>
    <dbReference type="NCBI Taxonomy" id="43658"/>
    <lineage>
        <taxon>Bacteria</taxon>
        <taxon>Pseudomonadati</taxon>
        <taxon>Pseudomonadota</taxon>
        <taxon>Gammaproteobacteria</taxon>
        <taxon>Alteromonadales</taxon>
        <taxon>Pseudoalteromonadaceae</taxon>
        <taxon>Pseudoalteromonas</taxon>
    </lineage>
</organism>
<dbReference type="AlphaFoldDB" id="A0A4Q7DYJ7"/>
<dbReference type="EMBL" id="PPUZ01000121">
    <property type="protein sequence ID" value="RZM71255.1"/>
    <property type="molecule type" value="Genomic_DNA"/>
</dbReference>
<reference evidence="2 3" key="1">
    <citation type="submission" date="2018-01" db="EMBL/GenBank/DDBJ databases">
        <title>Co-occurrence of chitin degradation, pigmentation and bioactivity in marine Pseudoalteromonas.</title>
        <authorList>
            <person name="Paulsen S."/>
            <person name="Gram L."/>
            <person name="Machado H."/>
        </authorList>
    </citation>
    <scope>NUCLEOTIDE SEQUENCE [LARGE SCALE GENOMIC DNA]</scope>
    <source>
        <strain evidence="2 3">S1946</strain>
    </source>
</reference>
<evidence type="ECO:0008006" key="4">
    <source>
        <dbReference type="Google" id="ProtNLM"/>
    </source>
</evidence>
<name>A0A4Q7DYJ7_9GAMM</name>
<evidence type="ECO:0000313" key="2">
    <source>
        <dbReference type="EMBL" id="RZM71255.1"/>
    </source>
</evidence>
<sequence>MITRVFWLFIINIMYVSCANANSVKVTFNECNNSMEIESQIIETIPSSSAFPNNKFQNADLVFQFRIEEDGRLHFFPEYSSMSHPYSREAVKLIKKNLQPITVERNCLKAFVRFDFGRDGNR</sequence>
<protein>
    <recommendedName>
        <fullName evidence="4">TonB C-terminal domain-containing protein</fullName>
    </recommendedName>
</protein>
<feature type="signal peptide" evidence="1">
    <location>
        <begin position="1"/>
        <end position="21"/>
    </location>
</feature>
<proteinExistence type="predicted"/>